<evidence type="ECO:0000313" key="1">
    <source>
        <dbReference type="EMBL" id="GLQ33272.1"/>
    </source>
</evidence>
<evidence type="ECO:0000313" key="2">
    <source>
        <dbReference type="Proteomes" id="UP001161389"/>
    </source>
</evidence>
<dbReference type="AlphaFoldDB" id="A0AA37SEZ8"/>
<proteinExistence type="predicted"/>
<organism evidence="1 2">
    <name type="scientific">Litoribrevibacter albus</name>
    <dbReference type="NCBI Taxonomy" id="1473156"/>
    <lineage>
        <taxon>Bacteria</taxon>
        <taxon>Pseudomonadati</taxon>
        <taxon>Pseudomonadota</taxon>
        <taxon>Gammaproteobacteria</taxon>
        <taxon>Oceanospirillales</taxon>
        <taxon>Oceanospirillaceae</taxon>
        <taxon>Litoribrevibacter</taxon>
    </lineage>
</organism>
<comment type="caution">
    <text evidence="1">The sequence shown here is derived from an EMBL/GenBank/DDBJ whole genome shotgun (WGS) entry which is preliminary data.</text>
</comment>
<gene>
    <name evidence="1" type="ORF">GCM10007876_37520</name>
</gene>
<protein>
    <submittedName>
        <fullName evidence="1">Uncharacterized protein</fullName>
    </submittedName>
</protein>
<reference evidence="1" key="2">
    <citation type="submission" date="2023-01" db="EMBL/GenBank/DDBJ databases">
        <title>Draft genome sequence of Litoribrevibacter albus strain NBRC 110071.</title>
        <authorList>
            <person name="Sun Q."/>
            <person name="Mori K."/>
        </authorList>
    </citation>
    <scope>NUCLEOTIDE SEQUENCE</scope>
    <source>
        <strain evidence="1">NBRC 110071</strain>
    </source>
</reference>
<sequence>MFGCFVGTSSGRHDIVNQQDSVILIGVSLSMGELVLSVQPFNVEFELMGSLSGSLSLLFLVRY</sequence>
<reference evidence="1" key="1">
    <citation type="journal article" date="2014" name="Int. J. Syst. Evol. Microbiol.">
        <title>Complete genome sequence of Corynebacterium casei LMG S-19264T (=DSM 44701T), isolated from a smear-ripened cheese.</title>
        <authorList>
            <consortium name="US DOE Joint Genome Institute (JGI-PGF)"/>
            <person name="Walter F."/>
            <person name="Albersmeier A."/>
            <person name="Kalinowski J."/>
            <person name="Ruckert C."/>
        </authorList>
    </citation>
    <scope>NUCLEOTIDE SEQUENCE</scope>
    <source>
        <strain evidence="1">NBRC 110071</strain>
    </source>
</reference>
<dbReference type="EMBL" id="BSNM01000026">
    <property type="protein sequence ID" value="GLQ33272.1"/>
    <property type="molecule type" value="Genomic_DNA"/>
</dbReference>
<name>A0AA37SEZ8_9GAMM</name>
<keyword evidence="2" id="KW-1185">Reference proteome</keyword>
<dbReference type="Proteomes" id="UP001161389">
    <property type="component" value="Unassembled WGS sequence"/>
</dbReference>
<accession>A0AA37SEZ8</accession>